<evidence type="ECO:0000256" key="8">
    <source>
        <dbReference type="PROSITE-ProRule" id="PRU01263"/>
    </source>
</evidence>
<dbReference type="STRING" id="105785.A0A2J7PGX5"/>
<feature type="binding site" evidence="8">
    <location>
        <position position="53"/>
    </location>
    <ligand>
        <name>Zn(2+)</name>
        <dbReference type="ChEBI" id="CHEBI:29105"/>
    </ligand>
</feature>
<dbReference type="SMART" id="SM00868">
    <property type="entry name" value="zf-AD"/>
    <property type="match status" value="1"/>
</dbReference>
<feature type="domain" description="ZAD" evidence="10">
    <location>
        <begin position="7"/>
        <end position="80"/>
    </location>
</feature>
<feature type="domain" description="C2H2-type" evidence="9">
    <location>
        <begin position="258"/>
        <end position="285"/>
    </location>
</feature>
<dbReference type="SMART" id="SM00355">
    <property type="entry name" value="ZnF_C2H2"/>
    <property type="match status" value="6"/>
</dbReference>
<dbReference type="FunFam" id="3.30.160.60:FF:000065">
    <property type="entry name" value="B-cell CLL/lymphoma 6, member B"/>
    <property type="match status" value="1"/>
</dbReference>
<evidence type="ECO:0000256" key="5">
    <source>
        <dbReference type="ARBA" id="ARBA00022833"/>
    </source>
</evidence>
<dbReference type="FunFam" id="3.30.160.60:FF:000264">
    <property type="entry name" value="Zinc finger protein 236"/>
    <property type="match status" value="1"/>
</dbReference>
<evidence type="ECO:0000256" key="2">
    <source>
        <dbReference type="ARBA" id="ARBA00022723"/>
    </source>
</evidence>
<dbReference type="InterPro" id="IPR012934">
    <property type="entry name" value="Znf_AD"/>
</dbReference>
<proteinExistence type="predicted"/>
<dbReference type="InParanoid" id="A0A2J7PGX5"/>
<feature type="binding site" evidence="8">
    <location>
        <position position="9"/>
    </location>
    <ligand>
        <name>Zn(2+)</name>
        <dbReference type="ChEBI" id="CHEBI:29105"/>
    </ligand>
</feature>
<dbReference type="Pfam" id="PF07776">
    <property type="entry name" value="zf-AD"/>
    <property type="match status" value="1"/>
</dbReference>
<evidence type="ECO:0000256" key="6">
    <source>
        <dbReference type="ARBA" id="ARBA00023242"/>
    </source>
</evidence>
<feature type="binding site" evidence="8">
    <location>
        <position position="12"/>
    </location>
    <ligand>
        <name>Zn(2+)</name>
        <dbReference type="ChEBI" id="CHEBI:29105"/>
    </ligand>
</feature>
<protein>
    <submittedName>
        <fullName evidence="11">Uncharacterized protein</fullName>
    </submittedName>
</protein>
<dbReference type="FunFam" id="3.30.160.60:FF:000100">
    <property type="entry name" value="Zinc finger 45-like"/>
    <property type="match status" value="1"/>
</dbReference>
<feature type="domain" description="C2H2-type" evidence="9">
    <location>
        <begin position="230"/>
        <end position="257"/>
    </location>
</feature>
<dbReference type="PROSITE" id="PS50157">
    <property type="entry name" value="ZINC_FINGER_C2H2_2"/>
    <property type="match status" value="6"/>
</dbReference>
<comment type="caution">
    <text evidence="11">The sequence shown here is derived from an EMBL/GenBank/DDBJ whole genome shotgun (WGS) entry which is preliminary data.</text>
</comment>
<keyword evidence="5 8" id="KW-0862">Zinc</keyword>
<gene>
    <name evidence="11" type="ORF">B7P43_G16484</name>
</gene>
<dbReference type="PROSITE" id="PS00028">
    <property type="entry name" value="ZINC_FINGER_C2H2_1"/>
    <property type="match status" value="6"/>
</dbReference>
<evidence type="ECO:0000313" key="12">
    <source>
        <dbReference type="Proteomes" id="UP000235965"/>
    </source>
</evidence>
<evidence type="ECO:0000313" key="11">
    <source>
        <dbReference type="EMBL" id="PNF15584.1"/>
    </source>
</evidence>
<dbReference type="GO" id="GO:0005634">
    <property type="term" value="C:nucleus"/>
    <property type="evidence" value="ECO:0007669"/>
    <property type="project" value="UniProtKB-SubCell"/>
</dbReference>
<keyword evidence="6" id="KW-0539">Nucleus</keyword>
<accession>A0A2J7PGX5</accession>
<dbReference type="GO" id="GO:0030674">
    <property type="term" value="F:protein-macromolecule adaptor activity"/>
    <property type="evidence" value="ECO:0007669"/>
    <property type="project" value="UniProtKB-ARBA"/>
</dbReference>
<evidence type="ECO:0000256" key="3">
    <source>
        <dbReference type="ARBA" id="ARBA00022737"/>
    </source>
</evidence>
<dbReference type="Gene3D" id="3.30.160.60">
    <property type="entry name" value="Classic Zinc Finger"/>
    <property type="match status" value="6"/>
</dbReference>
<dbReference type="Proteomes" id="UP000235965">
    <property type="component" value="Unassembled WGS sequence"/>
</dbReference>
<evidence type="ECO:0000256" key="4">
    <source>
        <dbReference type="ARBA" id="ARBA00022771"/>
    </source>
</evidence>
<keyword evidence="4 7" id="KW-0863">Zinc-finger</keyword>
<comment type="subcellular location">
    <subcellularLocation>
        <location evidence="1">Nucleus</location>
    </subcellularLocation>
</comment>
<dbReference type="FunFam" id="3.30.160.60:FF:000446">
    <property type="entry name" value="Zinc finger protein"/>
    <property type="match status" value="1"/>
</dbReference>
<dbReference type="InterPro" id="IPR036236">
    <property type="entry name" value="Znf_C2H2_sf"/>
</dbReference>
<evidence type="ECO:0000259" key="9">
    <source>
        <dbReference type="PROSITE" id="PS50157"/>
    </source>
</evidence>
<evidence type="ECO:0000256" key="7">
    <source>
        <dbReference type="PROSITE-ProRule" id="PRU00042"/>
    </source>
</evidence>
<dbReference type="InterPro" id="IPR013087">
    <property type="entry name" value="Znf_C2H2_type"/>
</dbReference>
<evidence type="ECO:0000256" key="1">
    <source>
        <dbReference type="ARBA" id="ARBA00004123"/>
    </source>
</evidence>
<feature type="domain" description="C2H2-type" evidence="9">
    <location>
        <begin position="342"/>
        <end position="369"/>
    </location>
</feature>
<dbReference type="PROSITE" id="PS51915">
    <property type="entry name" value="ZAD"/>
    <property type="match status" value="1"/>
</dbReference>
<feature type="domain" description="C2H2-type" evidence="9">
    <location>
        <begin position="314"/>
        <end position="341"/>
    </location>
</feature>
<dbReference type="FunCoup" id="A0A2J7PGX5">
    <property type="interactions" value="49"/>
</dbReference>
<dbReference type="Gene3D" id="3.40.1800.20">
    <property type="match status" value="1"/>
</dbReference>
<keyword evidence="12" id="KW-1185">Reference proteome</keyword>
<name>A0A2J7PGX5_9NEOP</name>
<feature type="binding site" evidence="8">
    <location>
        <position position="56"/>
    </location>
    <ligand>
        <name>Zn(2+)</name>
        <dbReference type="ChEBI" id="CHEBI:29105"/>
    </ligand>
</feature>
<sequence>MSPNFTEICRLCMIKQEDTLLPLFDENNIFEKIKVLIPHLELCIGDGLPAQVCPQCVHQINTSYSFKLQCEASDATLRKLLVHQETQPDIKEDIWNCQHEVCMFVEVKEENKYEECSNHVDTSDRLHNDDTETSLWPGDCYCKINEIKEEITREVNENSPADFSVLTEEQEIENDTEYYENTTPRGVILPEEPKKRDYPRPYCCEICGLCFTQKNKLAAHLNTHSGEKPYPCKHCGMKFSRPDSCRSHLLCHSGQRPYSCELCNKTFTRHDTMKRHLYTHTGYKPHQCTLCSKSFIQKAHLKIHLASHTDYKPFQCQECPKTFSTHSRLKEHAVFHTGKWPHACEYCSKGFARKDHLKKHYIVHKKKNVASDV</sequence>
<dbReference type="FunFam" id="3.30.160.60:FF:000688">
    <property type="entry name" value="zinc finger protein 197 isoform X1"/>
    <property type="match status" value="1"/>
</dbReference>
<feature type="domain" description="C2H2-type" evidence="9">
    <location>
        <begin position="202"/>
        <end position="229"/>
    </location>
</feature>
<feature type="domain" description="C2H2-type" evidence="9">
    <location>
        <begin position="286"/>
        <end position="313"/>
    </location>
</feature>
<dbReference type="SUPFAM" id="SSF57716">
    <property type="entry name" value="Glucocorticoid receptor-like (DNA-binding domain)"/>
    <property type="match status" value="1"/>
</dbReference>
<dbReference type="GO" id="GO:0008270">
    <property type="term" value="F:zinc ion binding"/>
    <property type="evidence" value="ECO:0007669"/>
    <property type="project" value="UniProtKB-UniRule"/>
</dbReference>
<dbReference type="Pfam" id="PF00096">
    <property type="entry name" value="zf-C2H2"/>
    <property type="match status" value="4"/>
</dbReference>
<keyword evidence="2 8" id="KW-0479">Metal-binding</keyword>
<reference evidence="11 12" key="1">
    <citation type="submission" date="2017-12" db="EMBL/GenBank/DDBJ databases">
        <title>Hemimetabolous genomes reveal molecular basis of termite eusociality.</title>
        <authorList>
            <person name="Harrison M.C."/>
            <person name="Jongepier E."/>
            <person name="Robertson H.M."/>
            <person name="Arning N."/>
            <person name="Bitard-Feildel T."/>
            <person name="Chao H."/>
            <person name="Childers C.P."/>
            <person name="Dinh H."/>
            <person name="Doddapaneni H."/>
            <person name="Dugan S."/>
            <person name="Gowin J."/>
            <person name="Greiner C."/>
            <person name="Han Y."/>
            <person name="Hu H."/>
            <person name="Hughes D.S.T."/>
            <person name="Huylmans A.-K."/>
            <person name="Kemena C."/>
            <person name="Kremer L.P.M."/>
            <person name="Lee S.L."/>
            <person name="Lopez-Ezquerra A."/>
            <person name="Mallet L."/>
            <person name="Monroy-Kuhn J.M."/>
            <person name="Moser A."/>
            <person name="Murali S.C."/>
            <person name="Muzny D.M."/>
            <person name="Otani S."/>
            <person name="Piulachs M.-D."/>
            <person name="Poelchau M."/>
            <person name="Qu J."/>
            <person name="Schaub F."/>
            <person name="Wada-Katsumata A."/>
            <person name="Worley K.C."/>
            <person name="Xie Q."/>
            <person name="Ylla G."/>
            <person name="Poulsen M."/>
            <person name="Gibbs R.A."/>
            <person name="Schal C."/>
            <person name="Richards S."/>
            <person name="Belles X."/>
            <person name="Korb J."/>
            <person name="Bornberg-Bauer E."/>
        </authorList>
    </citation>
    <scope>NUCLEOTIDE SEQUENCE [LARGE SCALE GENOMIC DNA]</scope>
    <source>
        <tissue evidence="11">Whole body</tissue>
    </source>
</reference>
<dbReference type="AlphaFoldDB" id="A0A2J7PGX5"/>
<dbReference type="FunFam" id="3.30.160.60:FF:001498">
    <property type="entry name" value="Zinc finger protein 404"/>
    <property type="match status" value="1"/>
</dbReference>
<dbReference type="OrthoDB" id="6077919at2759"/>
<dbReference type="PANTHER" id="PTHR24394:SF29">
    <property type="entry name" value="MYONEURIN"/>
    <property type="match status" value="1"/>
</dbReference>
<dbReference type="Pfam" id="PF12874">
    <property type="entry name" value="zf-met"/>
    <property type="match status" value="1"/>
</dbReference>
<dbReference type="GO" id="GO:0000981">
    <property type="term" value="F:DNA-binding transcription factor activity, RNA polymerase II-specific"/>
    <property type="evidence" value="ECO:0007669"/>
    <property type="project" value="TreeGrafter"/>
</dbReference>
<keyword evidence="3" id="KW-0677">Repeat</keyword>
<organism evidence="11 12">
    <name type="scientific">Cryptotermes secundus</name>
    <dbReference type="NCBI Taxonomy" id="105785"/>
    <lineage>
        <taxon>Eukaryota</taxon>
        <taxon>Metazoa</taxon>
        <taxon>Ecdysozoa</taxon>
        <taxon>Arthropoda</taxon>
        <taxon>Hexapoda</taxon>
        <taxon>Insecta</taxon>
        <taxon>Pterygota</taxon>
        <taxon>Neoptera</taxon>
        <taxon>Polyneoptera</taxon>
        <taxon>Dictyoptera</taxon>
        <taxon>Blattodea</taxon>
        <taxon>Blattoidea</taxon>
        <taxon>Termitoidae</taxon>
        <taxon>Kalotermitidae</taxon>
        <taxon>Cryptotermitinae</taxon>
        <taxon>Cryptotermes</taxon>
    </lineage>
</organism>
<dbReference type="PANTHER" id="PTHR24394">
    <property type="entry name" value="ZINC FINGER PROTEIN"/>
    <property type="match status" value="1"/>
</dbReference>
<evidence type="ECO:0000259" key="10">
    <source>
        <dbReference type="PROSITE" id="PS51915"/>
    </source>
</evidence>
<dbReference type="SUPFAM" id="SSF57667">
    <property type="entry name" value="beta-beta-alpha zinc fingers"/>
    <property type="match status" value="3"/>
</dbReference>
<dbReference type="EMBL" id="NEVH01025161">
    <property type="protein sequence ID" value="PNF15584.1"/>
    <property type="molecule type" value="Genomic_DNA"/>
</dbReference>